<dbReference type="RefSeq" id="WP_036061909.1">
    <property type="nucleotide sequence ID" value="NZ_AODM01000005.1"/>
</dbReference>
<name>W7DSG5_9LIST</name>
<proteinExistence type="predicted"/>
<gene>
    <name evidence="1" type="ORF">MCOL2_01460</name>
</gene>
<dbReference type="PATRIC" id="fig|1265822.4.peg.295"/>
<evidence type="ECO:0000313" key="1">
    <source>
        <dbReference type="EMBL" id="EUJ64825.1"/>
    </source>
</evidence>
<comment type="caution">
    <text evidence="1">The sequence shown here is derived from an EMBL/GenBank/DDBJ whole genome shotgun (WGS) entry which is preliminary data.</text>
</comment>
<reference evidence="1 2" key="1">
    <citation type="submission" date="2012-12" db="EMBL/GenBank/DDBJ databases">
        <title>Novel taxa of Listeriaceae from agricultural environments in the United States.</title>
        <authorList>
            <person name="den Bakker H.C."/>
            <person name="Allred A."/>
            <person name="Warchocki S."/>
            <person name="Wright E.M."/>
            <person name="Burrell A."/>
            <person name="Nightingale K.K."/>
            <person name="Kephart D."/>
            <person name="Wiedmann M."/>
        </authorList>
    </citation>
    <scope>NUCLEOTIDE SEQUENCE [LARGE SCALE GENOMIC DNA]</scope>
    <source>
        <strain evidence="1 2">FSL S10-1203</strain>
    </source>
</reference>
<accession>W7DSG5</accession>
<organism evidence="1 2">
    <name type="scientific">Listeria fleischmannii FSL S10-1203</name>
    <dbReference type="NCBI Taxonomy" id="1265822"/>
    <lineage>
        <taxon>Bacteria</taxon>
        <taxon>Bacillati</taxon>
        <taxon>Bacillota</taxon>
        <taxon>Bacilli</taxon>
        <taxon>Bacillales</taxon>
        <taxon>Listeriaceae</taxon>
        <taxon>Listeria</taxon>
    </lineage>
</organism>
<evidence type="ECO:0000313" key="2">
    <source>
        <dbReference type="Proteomes" id="UP000019241"/>
    </source>
</evidence>
<dbReference type="AlphaFoldDB" id="W7DSG5"/>
<sequence length="81" mass="9414">MMEIQDFAVNAIKGSSDIKINDFKGETIAVGWQVNNEIELLYFYHEKVIILKNGDLEVELTPEILEAFDELFKCMNEVEMR</sequence>
<dbReference type="Proteomes" id="UP000019241">
    <property type="component" value="Unassembled WGS sequence"/>
</dbReference>
<dbReference type="EMBL" id="AODM01000005">
    <property type="protein sequence ID" value="EUJ64825.1"/>
    <property type="molecule type" value="Genomic_DNA"/>
</dbReference>
<protein>
    <submittedName>
        <fullName evidence="1">Uncharacterized protein</fullName>
    </submittedName>
</protein>